<dbReference type="GO" id="GO:0009443">
    <property type="term" value="P:pyridoxal 5'-phosphate salvage"/>
    <property type="evidence" value="ECO:0007669"/>
    <property type="project" value="InterPro"/>
</dbReference>
<evidence type="ECO:0000313" key="7">
    <source>
        <dbReference type="EMBL" id="RIA78377.1"/>
    </source>
</evidence>
<dbReference type="EMBL" id="QXEV01000002">
    <property type="protein sequence ID" value="RIA78377.1"/>
    <property type="molecule type" value="Genomic_DNA"/>
</dbReference>
<dbReference type="GO" id="GO:0005829">
    <property type="term" value="C:cytosol"/>
    <property type="evidence" value="ECO:0007669"/>
    <property type="project" value="TreeGrafter"/>
</dbReference>
<proteinExistence type="predicted"/>
<dbReference type="GO" id="GO:0008478">
    <property type="term" value="F:pyridoxal kinase activity"/>
    <property type="evidence" value="ECO:0007669"/>
    <property type="project" value="UniProtKB-EC"/>
</dbReference>
<sequence>MSKKILTIQDISCYGNCSTTVALPILARFGIETAILPSAILSTHTGGFKDFTFLDLTDEMPKIIDHWWHEGIKFDAIYTGYIGNPKQFNIILDAKEKLLKEDGLFIVDPAMADHGKLYTGFDEFTIIGMKDLVSVADYILPNISEACFLTGNTYEEVQDDDYINRLLADLYQLGAKNIILTSVADDYDSLGVISYDGITKTTIMKELIDKSYHGTGDIFSSLVVAGILNGKPIKENLDFATDFVMDAIDITLDDPDHDYSTKYEEILKRNIK</sequence>
<evidence type="ECO:0000313" key="8">
    <source>
        <dbReference type="Proteomes" id="UP000266506"/>
    </source>
</evidence>
<evidence type="ECO:0000259" key="6">
    <source>
        <dbReference type="Pfam" id="PF08543"/>
    </source>
</evidence>
<dbReference type="InterPro" id="IPR013749">
    <property type="entry name" value="PM/HMP-P_kinase-1"/>
</dbReference>
<keyword evidence="3" id="KW-0547">Nucleotide-binding</keyword>
<dbReference type="RefSeq" id="WP_119015498.1">
    <property type="nucleotide sequence ID" value="NZ_QXEV01000002.1"/>
</dbReference>
<dbReference type="PANTHER" id="PTHR10534:SF2">
    <property type="entry name" value="PYRIDOXAL KINASE"/>
    <property type="match status" value="1"/>
</dbReference>
<keyword evidence="4 7" id="KW-0418">Kinase</keyword>
<dbReference type="Gene3D" id="3.40.1190.20">
    <property type="match status" value="1"/>
</dbReference>
<dbReference type="PANTHER" id="PTHR10534">
    <property type="entry name" value="PYRIDOXAL KINASE"/>
    <property type="match status" value="1"/>
</dbReference>
<accession>A0A397S345</accession>
<dbReference type="InterPro" id="IPR004625">
    <property type="entry name" value="PyrdxlKinase"/>
</dbReference>
<reference evidence="7 8" key="1">
    <citation type="submission" date="2018-08" db="EMBL/GenBank/DDBJ databases">
        <title>Genomic Encyclopedia of Archaeal and Bacterial Type Strains, Phase II (KMG-II): from individual species to whole genera.</title>
        <authorList>
            <person name="Goeker M."/>
        </authorList>
    </citation>
    <scope>NUCLEOTIDE SEQUENCE [LARGE SCALE GENOMIC DNA]</scope>
    <source>
        <strain evidence="7 8">ATCC 27112</strain>
    </source>
</reference>
<dbReference type="GO" id="GO:0005524">
    <property type="term" value="F:ATP binding"/>
    <property type="evidence" value="ECO:0007669"/>
    <property type="project" value="UniProtKB-KW"/>
</dbReference>
<name>A0A397S345_9MOLU</name>
<evidence type="ECO:0000256" key="3">
    <source>
        <dbReference type="ARBA" id="ARBA00022741"/>
    </source>
</evidence>
<dbReference type="FunCoup" id="A0A397S345">
    <property type="interactions" value="317"/>
</dbReference>
<evidence type="ECO:0000256" key="5">
    <source>
        <dbReference type="ARBA" id="ARBA00022840"/>
    </source>
</evidence>
<dbReference type="Pfam" id="PF08543">
    <property type="entry name" value="Phos_pyr_kin"/>
    <property type="match status" value="1"/>
</dbReference>
<gene>
    <name evidence="7" type="ORF">EI71_00329</name>
</gene>
<protein>
    <recommendedName>
        <fullName evidence="1">pyridoxal kinase</fullName>
        <ecNumber evidence="1">2.7.1.35</ecNumber>
    </recommendedName>
</protein>
<feature type="domain" description="Pyridoxamine kinase/Phosphomethylpyrimidine kinase" evidence="6">
    <location>
        <begin position="69"/>
        <end position="249"/>
    </location>
</feature>
<keyword evidence="8" id="KW-1185">Reference proteome</keyword>
<dbReference type="EC" id="2.7.1.35" evidence="1"/>
<dbReference type="InterPro" id="IPR029056">
    <property type="entry name" value="Ribokinase-like"/>
</dbReference>
<dbReference type="SUPFAM" id="SSF53613">
    <property type="entry name" value="Ribokinase-like"/>
    <property type="match status" value="1"/>
</dbReference>
<dbReference type="CDD" id="cd01173">
    <property type="entry name" value="pyridoxal_pyridoxamine_kinase"/>
    <property type="match status" value="1"/>
</dbReference>
<keyword evidence="5" id="KW-0067">ATP-binding</keyword>
<comment type="caution">
    <text evidence="7">The sequence shown here is derived from an EMBL/GenBank/DDBJ whole genome shotgun (WGS) entry which is preliminary data.</text>
</comment>
<evidence type="ECO:0000256" key="1">
    <source>
        <dbReference type="ARBA" id="ARBA00012104"/>
    </source>
</evidence>
<dbReference type="NCBIfam" id="NF005491">
    <property type="entry name" value="PRK07105.1"/>
    <property type="match status" value="1"/>
</dbReference>
<keyword evidence="2" id="KW-0808">Transferase</keyword>
<evidence type="ECO:0000256" key="4">
    <source>
        <dbReference type="ARBA" id="ARBA00022777"/>
    </source>
</evidence>
<dbReference type="AlphaFoldDB" id="A0A397S345"/>
<organism evidence="7 8">
    <name type="scientific">Anaeroplasma bactoclasticum</name>
    <dbReference type="NCBI Taxonomy" id="2088"/>
    <lineage>
        <taxon>Bacteria</taxon>
        <taxon>Bacillati</taxon>
        <taxon>Mycoplasmatota</taxon>
        <taxon>Mollicutes</taxon>
        <taxon>Anaeroplasmatales</taxon>
        <taxon>Anaeroplasmataceae</taxon>
        <taxon>Anaeroplasma</taxon>
    </lineage>
</organism>
<dbReference type="OrthoDB" id="9800808at2"/>
<dbReference type="InParanoid" id="A0A397S345"/>
<evidence type="ECO:0000256" key="2">
    <source>
        <dbReference type="ARBA" id="ARBA00022679"/>
    </source>
</evidence>
<dbReference type="Proteomes" id="UP000266506">
    <property type="component" value="Unassembled WGS sequence"/>
</dbReference>